<keyword evidence="12" id="KW-0812">Transmembrane</keyword>
<comment type="subcellular location">
    <subcellularLocation>
        <location evidence="1">Cell envelope</location>
    </subcellularLocation>
    <subcellularLocation>
        <location evidence="10">Cell membrane</location>
        <topology evidence="10">Lipid-anchor</topology>
        <topology evidence="10">GPI-anchor</topology>
    </subcellularLocation>
    <subcellularLocation>
        <location evidence="2">Membrane</location>
        <topology evidence="2">Lipid-anchor</topology>
        <topology evidence="2">GPI-anchor</topology>
    </subcellularLocation>
</comment>
<comment type="caution">
    <text evidence="14">The sequence shown here is derived from an EMBL/GenBank/DDBJ whole genome shotgun (WGS) entry which is preliminary data.</text>
</comment>
<evidence type="ECO:0000313" key="15">
    <source>
        <dbReference type="Proteomes" id="UP000613580"/>
    </source>
</evidence>
<dbReference type="PANTHER" id="PTHR31468">
    <property type="entry name" value="1,3-BETA-GLUCANOSYLTRANSFERASE GAS1"/>
    <property type="match status" value="1"/>
</dbReference>
<dbReference type="Proteomes" id="UP000613580">
    <property type="component" value="Unassembled WGS sequence"/>
</dbReference>
<evidence type="ECO:0000256" key="7">
    <source>
        <dbReference type="ARBA" id="ARBA00023157"/>
    </source>
</evidence>
<dbReference type="SUPFAM" id="SSF51445">
    <property type="entry name" value="(Trans)glycosidases"/>
    <property type="match status" value="1"/>
</dbReference>
<evidence type="ECO:0000313" key="14">
    <source>
        <dbReference type="EMBL" id="KAF7319200.1"/>
    </source>
</evidence>
<feature type="compositionally biased region" description="Low complexity" evidence="11">
    <location>
        <begin position="503"/>
        <end position="521"/>
    </location>
</feature>
<feature type="compositionally biased region" description="Gly residues" evidence="11">
    <location>
        <begin position="522"/>
        <end position="531"/>
    </location>
</feature>
<keyword evidence="8" id="KW-0325">Glycoprotein</keyword>
<proteinExistence type="inferred from homology"/>
<comment type="similarity">
    <text evidence="3 10">Belongs to the glycosyl hydrolase 72 family.</text>
</comment>
<evidence type="ECO:0000256" key="11">
    <source>
        <dbReference type="SAM" id="MobiDB-lite"/>
    </source>
</evidence>
<dbReference type="Pfam" id="PF07983">
    <property type="entry name" value="X8"/>
    <property type="match status" value="1"/>
</dbReference>
<keyword evidence="6 10" id="KW-0472">Membrane</keyword>
<keyword evidence="15" id="KW-1185">Reference proteome</keyword>
<evidence type="ECO:0000256" key="10">
    <source>
        <dbReference type="RuleBase" id="RU361209"/>
    </source>
</evidence>
<feature type="chain" id="PRO_5034300214" description="1,3-beta-glucanosyltransferase" evidence="10">
    <location>
        <begin position="22"/>
        <end position="562"/>
    </location>
</feature>
<dbReference type="InterPro" id="IPR012946">
    <property type="entry name" value="X8"/>
</dbReference>
<evidence type="ECO:0000256" key="4">
    <source>
        <dbReference type="ARBA" id="ARBA00022622"/>
    </source>
</evidence>
<dbReference type="InterPro" id="IPR017853">
    <property type="entry name" value="GH"/>
</dbReference>
<name>A0A8H6TKG1_MYCCL</name>
<keyword evidence="5 10" id="KW-0732">Signal</keyword>
<keyword evidence="12" id="KW-1133">Transmembrane helix</keyword>
<feature type="signal peptide" evidence="10">
    <location>
        <begin position="1"/>
        <end position="21"/>
    </location>
</feature>
<accession>A0A8H6TKG1</accession>
<evidence type="ECO:0000256" key="12">
    <source>
        <dbReference type="SAM" id="Phobius"/>
    </source>
</evidence>
<evidence type="ECO:0000259" key="13">
    <source>
        <dbReference type="SMART" id="SM00768"/>
    </source>
</evidence>
<feature type="region of interest" description="Disordered" evidence="11">
    <location>
        <begin position="503"/>
        <end position="531"/>
    </location>
</feature>
<keyword evidence="10 14" id="KW-0808">Transferase</keyword>
<dbReference type="Pfam" id="PF03198">
    <property type="entry name" value="Glyco_hydro_72"/>
    <property type="match status" value="1"/>
</dbReference>
<dbReference type="Gene3D" id="3.20.20.80">
    <property type="entry name" value="Glycosidases"/>
    <property type="match status" value="1"/>
</dbReference>
<evidence type="ECO:0000256" key="1">
    <source>
        <dbReference type="ARBA" id="ARBA00004196"/>
    </source>
</evidence>
<dbReference type="EC" id="2.4.1.-" evidence="10"/>
<feature type="domain" description="X8" evidence="13">
    <location>
        <begin position="392"/>
        <end position="493"/>
    </location>
</feature>
<dbReference type="GO" id="GO:0071970">
    <property type="term" value="P:fungal-type cell wall (1-&gt;3)-beta-D-glucan biosynthetic process"/>
    <property type="evidence" value="ECO:0007669"/>
    <property type="project" value="TreeGrafter"/>
</dbReference>
<dbReference type="GO" id="GO:0031505">
    <property type="term" value="P:fungal-type cell wall organization"/>
    <property type="evidence" value="ECO:0007669"/>
    <property type="project" value="TreeGrafter"/>
</dbReference>
<evidence type="ECO:0000256" key="5">
    <source>
        <dbReference type="ARBA" id="ARBA00022729"/>
    </source>
</evidence>
<dbReference type="AlphaFoldDB" id="A0A8H6TKG1"/>
<evidence type="ECO:0000256" key="2">
    <source>
        <dbReference type="ARBA" id="ARBA00004589"/>
    </source>
</evidence>
<sequence>MKLRSTLFSAALLTALPAVSALSKITRSGRFLYDDNGERFFIKGIAYQQQGQVTVTGAANPLGEPTTFVDNLADGAGCSRDLPNLQKLGANAIRAYSVDSTLDHDSCMNALSGAGIYVILDLTLPLNGSIDTTQPTWSTSLLNEYINTIDVFSKYDNVLAYNVGNEVLTASATSAAPFIKAAARDIKAYLTKIGSSALVGYADIDGPSAFRDAVAEYLACDPSNKNDGSTSIDLFGLNNYEWCGDAPTSTYNSINTEFENYNIVAYFSEYGSETCNPGVRPWTEVATLFAEPMAGVWSGGLAFSYFNATANNEQFGMVTLSSDNSTATTNQDFANLVAQYASLTALPNNPTQAAAPSATYTACPSEGTAFEASTTLPPTPNTDACECLSSALACQFVAKGDFTDVIGTLTGQVCSFLAQNGGSCADISANGTSGVYGTVSSCDPVTRLSYEFTQYYEATGRLSTSCDFAGNATLSTSSSVASSVSDAVSSCLTSPSAVFTPSASSGAPAASSPSGGSSSGSSSGGGSSGSGSGKGSGAVAVRVGVLTSVLVGVVGGVALVLA</sequence>
<gene>
    <name evidence="14" type="ORF">HMN09_00256700</name>
</gene>
<evidence type="ECO:0000256" key="3">
    <source>
        <dbReference type="ARBA" id="ARBA00007528"/>
    </source>
</evidence>
<dbReference type="EMBL" id="JACAZE010000003">
    <property type="protein sequence ID" value="KAF7319200.1"/>
    <property type="molecule type" value="Genomic_DNA"/>
</dbReference>
<dbReference type="PANTHER" id="PTHR31468:SF2">
    <property type="entry name" value="1,3-BETA-GLUCANOSYLTRANSFERASE GAS1"/>
    <property type="match status" value="1"/>
</dbReference>
<comment type="function">
    <text evidence="10">Splits internally a 1,3-beta-glucan molecule and transfers the newly generated reducing end (the donor) to the non-reducing end of another 1,3-beta-glucan molecule (the acceptor) forming a 1,3-beta linkage, resulting in the elongation of 1,3-beta-glucan chains in the cell wall.</text>
</comment>
<dbReference type="OrthoDB" id="421038at2759"/>
<keyword evidence="9 10" id="KW-0449">Lipoprotein</keyword>
<evidence type="ECO:0000256" key="6">
    <source>
        <dbReference type="ARBA" id="ARBA00023136"/>
    </source>
</evidence>
<dbReference type="GO" id="GO:0042124">
    <property type="term" value="F:1,3-beta-glucanosyltransferase activity"/>
    <property type="evidence" value="ECO:0007669"/>
    <property type="project" value="TreeGrafter"/>
</dbReference>
<evidence type="ECO:0000256" key="8">
    <source>
        <dbReference type="ARBA" id="ARBA00023180"/>
    </source>
</evidence>
<dbReference type="SMART" id="SM00768">
    <property type="entry name" value="X8"/>
    <property type="match status" value="1"/>
</dbReference>
<protein>
    <recommendedName>
        <fullName evidence="10">1,3-beta-glucanosyltransferase</fullName>
        <ecNumber evidence="10">2.4.1.-</ecNumber>
    </recommendedName>
</protein>
<organism evidence="14 15">
    <name type="scientific">Mycena chlorophos</name>
    <name type="common">Agaric fungus</name>
    <name type="synonym">Agaricus chlorophos</name>
    <dbReference type="NCBI Taxonomy" id="658473"/>
    <lineage>
        <taxon>Eukaryota</taxon>
        <taxon>Fungi</taxon>
        <taxon>Dikarya</taxon>
        <taxon>Basidiomycota</taxon>
        <taxon>Agaricomycotina</taxon>
        <taxon>Agaricomycetes</taxon>
        <taxon>Agaricomycetidae</taxon>
        <taxon>Agaricales</taxon>
        <taxon>Marasmiineae</taxon>
        <taxon>Mycenaceae</taxon>
        <taxon>Mycena</taxon>
    </lineage>
</organism>
<keyword evidence="4 10" id="KW-0336">GPI-anchor</keyword>
<feature type="transmembrane region" description="Helical" evidence="12">
    <location>
        <begin position="539"/>
        <end position="561"/>
    </location>
</feature>
<dbReference type="Gene3D" id="1.20.58.1040">
    <property type="match status" value="1"/>
</dbReference>
<evidence type="ECO:0000256" key="9">
    <source>
        <dbReference type="ARBA" id="ARBA00023288"/>
    </source>
</evidence>
<dbReference type="GO" id="GO:0005886">
    <property type="term" value="C:plasma membrane"/>
    <property type="evidence" value="ECO:0007669"/>
    <property type="project" value="UniProtKB-SubCell"/>
</dbReference>
<dbReference type="InterPro" id="IPR004886">
    <property type="entry name" value="Glucanosyltransferase"/>
</dbReference>
<reference evidence="14" key="1">
    <citation type="submission" date="2020-05" db="EMBL/GenBank/DDBJ databases">
        <title>Mycena genomes resolve the evolution of fungal bioluminescence.</title>
        <authorList>
            <person name="Tsai I.J."/>
        </authorList>
    </citation>
    <scope>NUCLEOTIDE SEQUENCE</scope>
    <source>
        <strain evidence="14">110903Hualien_Pintung</strain>
    </source>
</reference>
<dbReference type="GO" id="GO:0098552">
    <property type="term" value="C:side of membrane"/>
    <property type="evidence" value="ECO:0007669"/>
    <property type="project" value="UniProtKB-KW"/>
</dbReference>
<keyword evidence="7" id="KW-1015">Disulfide bond</keyword>